<dbReference type="EMBL" id="JAAFYZ010000146">
    <property type="protein sequence ID" value="MBS2551601.1"/>
    <property type="molecule type" value="Genomic_DNA"/>
</dbReference>
<dbReference type="Proteomes" id="UP000730482">
    <property type="component" value="Unassembled WGS sequence"/>
</dbReference>
<dbReference type="SUPFAM" id="SSF55729">
    <property type="entry name" value="Acyl-CoA N-acyltransferases (Nat)"/>
    <property type="match status" value="1"/>
</dbReference>
<dbReference type="Pfam" id="PF00583">
    <property type="entry name" value="Acetyltransf_1"/>
    <property type="match status" value="1"/>
</dbReference>
<gene>
    <name evidence="2" type="ORF">KGQ19_32510</name>
</gene>
<name>A0ABS5KZU9_9ACTN</name>
<organism evidence="2 3">
    <name type="scientific">Catenulispora pinistramenti</name>
    <dbReference type="NCBI Taxonomy" id="2705254"/>
    <lineage>
        <taxon>Bacteria</taxon>
        <taxon>Bacillati</taxon>
        <taxon>Actinomycetota</taxon>
        <taxon>Actinomycetes</taxon>
        <taxon>Catenulisporales</taxon>
        <taxon>Catenulisporaceae</taxon>
        <taxon>Catenulispora</taxon>
    </lineage>
</organism>
<sequence>MTAELIHRWAEGWTVSRRTAAPVATRWGLRIEVGAENQLRRHVLLDPREQEVRELAASIAEPLTWIKTHVEPAELAPWLPAGWTEDDPGWLMAIDVAPAEVAVPDGYRLTSESQDGVTYVRILTSDGDLAARGQYGHIGDYGTVDKISTEPAHRRRGLGSVVMGSLAAAAYDSGASTSVLGATVEGRALYEALGWKVHAPLAGFIFNG</sequence>
<dbReference type="Gene3D" id="3.40.630.30">
    <property type="match status" value="1"/>
</dbReference>
<dbReference type="InterPro" id="IPR016181">
    <property type="entry name" value="Acyl_CoA_acyltransferase"/>
</dbReference>
<evidence type="ECO:0000313" key="3">
    <source>
        <dbReference type="Proteomes" id="UP000730482"/>
    </source>
</evidence>
<reference evidence="2 3" key="1">
    <citation type="submission" date="2020-02" db="EMBL/GenBank/DDBJ databases">
        <title>Acidophilic actinobacteria isolated from forest soil.</title>
        <authorList>
            <person name="Golinska P."/>
        </authorList>
    </citation>
    <scope>NUCLEOTIDE SEQUENCE [LARGE SCALE GENOMIC DNA]</scope>
    <source>
        <strain evidence="2 3">NL8</strain>
    </source>
</reference>
<evidence type="ECO:0000259" key="1">
    <source>
        <dbReference type="PROSITE" id="PS51186"/>
    </source>
</evidence>
<dbReference type="InterPro" id="IPR000182">
    <property type="entry name" value="GNAT_dom"/>
</dbReference>
<accession>A0ABS5KZU9</accession>
<proteinExistence type="predicted"/>
<dbReference type="PROSITE" id="PS51186">
    <property type="entry name" value="GNAT"/>
    <property type="match status" value="1"/>
</dbReference>
<comment type="caution">
    <text evidence="2">The sequence shown here is derived from an EMBL/GenBank/DDBJ whole genome shotgun (WGS) entry which is preliminary data.</text>
</comment>
<evidence type="ECO:0000313" key="2">
    <source>
        <dbReference type="EMBL" id="MBS2551601.1"/>
    </source>
</evidence>
<keyword evidence="3" id="KW-1185">Reference proteome</keyword>
<protein>
    <submittedName>
        <fullName evidence="2">GNAT family N-acetyltransferase</fullName>
    </submittedName>
</protein>
<dbReference type="RefSeq" id="WP_212016376.1">
    <property type="nucleotide sequence ID" value="NZ_JAAFYZ010000146.1"/>
</dbReference>
<feature type="domain" description="N-acetyltransferase" evidence="1">
    <location>
        <begin position="62"/>
        <end position="208"/>
    </location>
</feature>